<proteinExistence type="inferred from homology"/>
<dbReference type="SMART" id="SM01004">
    <property type="entry name" value="ALAD"/>
    <property type="match status" value="1"/>
</dbReference>
<keyword evidence="7 12" id="KW-0456">Lyase</keyword>
<keyword evidence="11" id="KW-0460">Magnesium</keyword>
<evidence type="ECO:0000256" key="2">
    <source>
        <dbReference type="ARBA" id="ARBA00008055"/>
    </source>
</evidence>
<comment type="subunit">
    <text evidence="12">Homooctamer.</text>
</comment>
<dbReference type="STRING" id="319225.Plut_1435"/>
<reference evidence="15" key="1">
    <citation type="submission" date="2005-08" db="EMBL/GenBank/DDBJ databases">
        <title>Complete sequence of Pelodictyon luteolum DSM 273.</title>
        <authorList>
            <consortium name="US DOE Joint Genome Institute"/>
            <person name="Copeland A."/>
            <person name="Lucas S."/>
            <person name="Lapidus A."/>
            <person name="Barry K."/>
            <person name="Detter J.C."/>
            <person name="Glavina T."/>
            <person name="Hammon N."/>
            <person name="Israni S."/>
            <person name="Pitluck S."/>
            <person name="Bryant D."/>
            <person name="Schmutz J."/>
            <person name="Larimer F."/>
            <person name="Land M."/>
            <person name="Kyrpides N."/>
            <person name="Ivanova N."/>
            <person name="Richardson P."/>
        </authorList>
    </citation>
    <scope>NUCLEOTIDE SEQUENCE [LARGE SCALE GENOMIC DNA]</scope>
    <source>
        <strain evidence="15">DSM 273 / BCRC 81028 / 2530</strain>
    </source>
</reference>
<sequence length="352" mass="39353">MSTDFFILRFFEPHCIVNHNPSSFMSQLDLLNIPQRPRRLRRTAAIRNLVQERTLTVNDLVYPLFVMPGTNGKEEVVSMPGSFRYTIDNAVRECQELWDLGIQCIDLFGIPEQKTEDGSESYNDKGIIQEAIRAIKAKVPDLCIMTDVALDPFTPFGHDGLVKDGIILNDETVEVLCKMSISHANAGADFVSPSDMMDGRIGAIRESLDDAGFSDVGILSYAAKYASSFYGPFRDALHSAPQFGDKSTYQMNAGNTDEAMKEIELDIMEGADIVMVKPGLAYLDIVYRTKERFDVPVAIYHVSGEYAMVKAAAAKGWIDEERVMMESLLCMKRAGGDMIFTYYAKEAAKRLR</sequence>
<dbReference type="GO" id="GO:0008270">
    <property type="term" value="F:zinc ion binding"/>
    <property type="evidence" value="ECO:0007669"/>
    <property type="project" value="TreeGrafter"/>
</dbReference>
<dbReference type="GO" id="GO:0005829">
    <property type="term" value="C:cytosol"/>
    <property type="evidence" value="ECO:0007669"/>
    <property type="project" value="TreeGrafter"/>
</dbReference>
<protein>
    <recommendedName>
        <fullName evidence="4 12">Delta-aminolevulinic acid dehydratase</fullName>
        <ecNumber evidence="3 12">4.2.1.24</ecNumber>
    </recommendedName>
</protein>
<dbReference type="PIRSF" id="PIRSF001415">
    <property type="entry name" value="Porphbilin_synth"/>
    <property type="match status" value="1"/>
</dbReference>
<dbReference type="InterPro" id="IPR030656">
    <property type="entry name" value="ALAD_AS"/>
</dbReference>
<evidence type="ECO:0000256" key="4">
    <source>
        <dbReference type="ARBA" id="ARBA00020771"/>
    </source>
</evidence>
<dbReference type="EC" id="4.2.1.24" evidence="3 12"/>
<dbReference type="Gene3D" id="3.20.20.70">
    <property type="entry name" value="Aldolase class I"/>
    <property type="match status" value="1"/>
</dbReference>
<evidence type="ECO:0000256" key="11">
    <source>
        <dbReference type="PIRSR" id="PIRSR001415-5"/>
    </source>
</evidence>
<evidence type="ECO:0000256" key="12">
    <source>
        <dbReference type="RuleBase" id="RU000515"/>
    </source>
</evidence>
<evidence type="ECO:0000256" key="5">
    <source>
        <dbReference type="ARBA" id="ARBA00022723"/>
    </source>
</evidence>
<dbReference type="InterPro" id="IPR001731">
    <property type="entry name" value="ALAD"/>
</dbReference>
<dbReference type="UniPathway" id="UPA00251">
    <property type="reaction ID" value="UER00318"/>
</dbReference>
<keyword evidence="6" id="KW-0350">Heme biosynthesis</keyword>
<dbReference type="EMBL" id="CP000096">
    <property type="protein sequence ID" value="ABB24294.1"/>
    <property type="molecule type" value="Genomic_DNA"/>
</dbReference>
<keyword evidence="5 11" id="KW-0479">Metal-binding</keyword>
<evidence type="ECO:0000256" key="1">
    <source>
        <dbReference type="ARBA" id="ARBA00004694"/>
    </source>
</evidence>
<dbReference type="InterPro" id="IPR013785">
    <property type="entry name" value="Aldolase_TIM"/>
</dbReference>
<name>Q3B2Y7_CHLL3</name>
<evidence type="ECO:0000313" key="14">
    <source>
        <dbReference type="EMBL" id="ABB24294.1"/>
    </source>
</evidence>
<organism evidence="14 15">
    <name type="scientific">Chlorobium luteolum (strain DSM 273 / BCRC 81028 / 2530)</name>
    <name type="common">Pelodictyon luteolum</name>
    <dbReference type="NCBI Taxonomy" id="319225"/>
    <lineage>
        <taxon>Bacteria</taxon>
        <taxon>Pseudomonadati</taxon>
        <taxon>Chlorobiota</taxon>
        <taxon>Chlorobiia</taxon>
        <taxon>Chlorobiales</taxon>
        <taxon>Chlorobiaceae</taxon>
        <taxon>Chlorobium/Pelodictyon group</taxon>
        <taxon>Pelodictyon</taxon>
    </lineage>
</organism>
<dbReference type="PANTHER" id="PTHR11458">
    <property type="entry name" value="DELTA-AMINOLEVULINIC ACID DEHYDRATASE"/>
    <property type="match status" value="1"/>
</dbReference>
<comment type="catalytic activity">
    <reaction evidence="9 12">
        <text>2 5-aminolevulinate = porphobilinogen + 2 H2O + H(+)</text>
        <dbReference type="Rhea" id="RHEA:24064"/>
        <dbReference type="ChEBI" id="CHEBI:15377"/>
        <dbReference type="ChEBI" id="CHEBI:15378"/>
        <dbReference type="ChEBI" id="CHEBI:58126"/>
        <dbReference type="ChEBI" id="CHEBI:356416"/>
        <dbReference type="EC" id="4.2.1.24"/>
    </reaction>
</comment>
<comment type="pathway">
    <text evidence="1">Porphyrin-containing compound metabolism; protoporphyrin-IX biosynthesis; coproporphyrinogen-III from 5-aminolevulinate: step 1/4.</text>
</comment>
<evidence type="ECO:0000256" key="9">
    <source>
        <dbReference type="ARBA" id="ARBA00047651"/>
    </source>
</evidence>
<evidence type="ECO:0000256" key="10">
    <source>
        <dbReference type="PIRSR" id="PIRSR001415-1"/>
    </source>
</evidence>
<evidence type="ECO:0000256" key="8">
    <source>
        <dbReference type="ARBA" id="ARBA00023244"/>
    </source>
</evidence>
<evidence type="ECO:0000256" key="7">
    <source>
        <dbReference type="ARBA" id="ARBA00023239"/>
    </source>
</evidence>
<keyword evidence="8 12" id="KW-0627">Porphyrin biosynthesis</keyword>
<dbReference type="PROSITE" id="PS00169">
    <property type="entry name" value="D_ALA_DEHYDRATASE"/>
    <property type="match status" value="1"/>
</dbReference>
<dbReference type="GO" id="GO:0006782">
    <property type="term" value="P:protoporphyrinogen IX biosynthetic process"/>
    <property type="evidence" value="ECO:0007669"/>
    <property type="project" value="UniProtKB-UniPathway"/>
</dbReference>
<dbReference type="GO" id="GO:0004655">
    <property type="term" value="F:porphobilinogen synthase activity"/>
    <property type="evidence" value="ECO:0007669"/>
    <property type="project" value="UniProtKB-EC"/>
</dbReference>
<accession>Q3B2Y7</accession>
<feature type="active site" description="Schiff-base intermediate with substrate" evidence="10">
    <location>
        <position position="224"/>
    </location>
</feature>
<dbReference type="HOGENOM" id="CLU_035731_0_0_10"/>
<dbReference type="CDD" id="cd04823">
    <property type="entry name" value="ALAD_PBGS_aspartate_rich"/>
    <property type="match status" value="1"/>
</dbReference>
<dbReference type="PRINTS" id="PR00144">
    <property type="entry name" value="DALDHYDRTASE"/>
</dbReference>
<dbReference type="AlphaFoldDB" id="Q3B2Y7"/>
<feature type="binding site" evidence="11">
    <location>
        <position position="262"/>
    </location>
    <ligand>
        <name>Mg(2+)</name>
        <dbReference type="ChEBI" id="CHEBI:18420"/>
    </ligand>
</feature>
<dbReference type="PANTHER" id="PTHR11458:SF0">
    <property type="entry name" value="DELTA-AMINOLEVULINIC ACID DEHYDRATASE"/>
    <property type="match status" value="1"/>
</dbReference>
<feature type="active site" description="Schiff-base intermediate with substrate" evidence="10">
    <location>
        <position position="277"/>
    </location>
</feature>
<evidence type="ECO:0000256" key="13">
    <source>
        <dbReference type="RuleBase" id="RU004161"/>
    </source>
</evidence>
<comment type="similarity">
    <text evidence="2 13">Belongs to the ALAD family.</text>
</comment>
<dbReference type="KEGG" id="plt:Plut_1435"/>
<evidence type="ECO:0000256" key="6">
    <source>
        <dbReference type="ARBA" id="ARBA00023133"/>
    </source>
</evidence>
<evidence type="ECO:0000313" key="15">
    <source>
        <dbReference type="Proteomes" id="UP000002709"/>
    </source>
</evidence>
<dbReference type="Proteomes" id="UP000002709">
    <property type="component" value="Chromosome"/>
</dbReference>
<dbReference type="NCBIfam" id="NF006762">
    <property type="entry name" value="PRK09283.1"/>
    <property type="match status" value="1"/>
</dbReference>
<dbReference type="Pfam" id="PF00490">
    <property type="entry name" value="ALAD"/>
    <property type="match status" value="1"/>
</dbReference>
<dbReference type="eggNOG" id="COG0113">
    <property type="taxonomic scope" value="Bacteria"/>
</dbReference>
<evidence type="ECO:0000256" key="3">
    <source>
        <dbReference type="ARBA" id="ARBA00012053"/>
    </source>
</evidence>
<dbReference type="SUPFAM" id="SSF51569">
    <property type="entry name" value="Aldolase"/>
    <property type="match status" value="1"/>
</dbReference>
<dbReference type="FunFam" id="3.20.20.70:FF:000019">
    <property type="entry name" value="Delta-aminolevulinic acid dehydratase"/>
    <property type="match status" value="1"/>
</dbReference>
<keyword evidence="15" id="KW-1185">Reference proteome</keyword>
<gene>
    <name evidence="14" type="ordered locus">Plut_1435</name>
</gene>